<dbReference type="PROSITE" id="PS51257">
    <property type="entry name" value="PROKAR_LIPOPROTEIN"/>
    <property type="match status" value="1"/>
</dbReference>
<comment type="caution">
    <text evidence="1">The sequence shown here is derived from an EMBL/GenBank/DDBJ whole genome shotgun (WGS) entry which is preliminary data.</text>
</comment>
<dbReference type="RefSeq" id="WP_253532668.1">
    <property type="nucleotide sequence ID" value="NZ_JAMZEL010000017.1"/>
</dbReference>
<proteinExistence type="predicted"/>
<organism evidence="1 2">
    <name type="scientific">Runella salmonicolor</name>
    <dbReference type="NCBI Taxonomy" id="2950278"/>
    <lineage>
        <taxon>Bacteria</taxon>
        <taxon>Pseudomonadati</taxon>
        <taxon>Bacteroidota</taxon>
        <taxon>Cytophagia</taxon>
        <taxon>Cytophagales</taxon>
        <taxon>Spirosomataceae</taxon>
        <taxon>Runella</taxon>
    </lineage>
</organism>
<dbReference type="EMBL" id="JAMZEL010000017">
    <property type="protein sequence ID" value="MCP1386018.1"/>
    <property type="molecule type" value="Genomic_DNA"/>
</dbReference>
<protein>
    <recommendedName>
        <fullName evidence="3">Lipocalin-like domain-containing protein</fullName>
    </recommendedName>
</protein>
<evidence type="ECO:0008006" key="3">
    <source>
        <dbReference type="Google" id="ProtNLM"/>
    </source>
</evidence>
<sequence>MKTYFYLLVLLVTGISCKPDYVTVGKKLEGTWQLNRIQYVNPNDKLIVINNPAVVMTFTDSKRNGVLTIDSSKYNFEYNFGPEKCNIDVKNEKSLPLEAIGKVQVYSYQFMDKKTIKFSIDKEYNYTTEEVLKNVEYIFVKQ</sequence>
<evidence type="ECO:0000313" key="2">
    <source>
        <dbReference type="Proteomes" id="UP001204772"/>
    </source>
</evidence>
<dbReference type="Proteomes" id="UP001204772">
    <property type="component" value="Unassembled WGS sequence"/>
</dbReference>
<name>A0ABT1FW82_9BACT</name>
<reference evidence="1 2" key="1">
    <citation type="submission" date="2022-06" db="EMBL/GenBank/DDBJ databases">
        <title>Runella sp. S5 genome sequencing.</title>
        <authorList>
            <person name="Park S."/>
        </authorList>
    </citation>
    <scope>NUCLEOTIDE SEQUENCE [LARGE SCALE GENOMIC DNA]</scope>
    <source>
        <strain evidence="1 2">S5</strain>
    </source>
</reference>
<gene>
    <name evidence="1" type="ORF">NCI00_26500</name>
</gene>
<accession>A0ABT1FW82</accession>
<keyword evidence="2" id="KW-1185">Reference proteome</keyword>
<evidence type="ECO:0000313" key="1">
    <source>
        <dbReference type="EMBL" id="MCP1386018.1"/>
    </source>
</evidence>